<evidence type="ECO:0000256" key="2">
    <source>
        <dbReference type="SAM" id="SignalP"/>
    </source>
</evidence>
<keyword evidence="5" id="KW-1185">Reference proteome</keyword>
<dbReference type="SUPFAM" id="SSF49785">
    <property type="entry name" value="Galactose-binding domain-like"/>
    <property type="match status" value="1"/>
</dbReference>
<dbReference type="SUPFAM" id="SSF52266">
    <property type="entry name" value="SGNH hydrolase"/>
    <property type="match status" value="1"/>
</dbReference>
<dbReference type="AlphaFoldDB" id="A0A5M6DIX8"/>
<name>A0A5M6DIX8_9BACT</name>
<dbReference type="PANTHER" id="PTHR22901:SF0">
    <property type="entry name" value="SIALATE O-ACETYLESTERASE"/>
    <property type="match status" value="1"/>
</dbReference>
<dbReference type="RefSeq" id="WP_150075165.1">
    <property type="nucleotide sequence ID" value="NZ_VWOX01000002.1"/>
</dbReference>
<dbReference type="InterPro" id="IPR039329">
    <property type="entry name" value="SIAE"/>
</dbReference>
<dbReference type="InterPro" id="IPR005181">
    <property type="entry name" value="SASA"/>
</dbReference>
<dbReference type="Gene3D" id="3.40.50.1110">
    <property type="entry name" value="SGNH hydrolase"/>
    <property type="match status" value="2"/>
</dbReference>
<keyword evidence="2" id="KW-0732">Signal</keyword>
<accession>A0A5M6DIX8</accession>
<dbReference type="PANTHER" id="PTHR22901">
    <property type="entry name" value="SIALATE O-ACETYLESTERASE"/>
    <property type="match status" value="1"/>
</dbReference>
<dbReference type="GO" id="GO:0001681">
    <property type="term" value="F:sialate O-acetylesterase activity"/>
    <property type="evidence" value="ECO:0007669"/>
    <property type="project" value="InterPro"/>
</dbReference>
<organism evidence="4 5">
    <name type="scientific">Roseiconus nitratireducens</name>
    <dbReference type="NCBI Taxonomy" id="2605748"/>
    <lineage>
        <taxon>Bacteria</taxon>
        <taxon>Pseudomonadati</taxon>
        <taxon>Planctomycetota</taxon>
        <taxon>Planctomycetia</taxon>
        <taxon>Pirellulales</taxon>
        <taxon>Pirellulaceae</taxon>
        <taxon>Roseiconus</taxon>
    </lineage>
</organism>
<evidence type="ECO:0000313" key="4">
    <source>
        <dbReference type="EMBL" id="KAA5546159.1"/>
    </source>
</evidence>
<dbReference type="GO" id="GO:0005975">
    <property type="term" value="P:carbohydrate metabolic process"/>
    <property type="evidence" value="ECO:0007669"/>
    <property type="project" value="InterPro"/>
</dbReference>
<evidence type="ECO:0000313" key="5">
    <source>
        <dbReference type="Proteomes" id="UP000324479"/>
    </source>
</evidence>
<protein>
    <submittedName>
        <fullName evidence="4">Sialate O-acetylesterase</fullName>
    </submittedName>
</protein>
<keyword evidence="1" id="KW-0378">Hydrolase</keyword>
<dbReference type="InterPro" id="IPR008979">
    <property type="entry name" value="Galactose-bd-like_sf"/>
</dbReference>
<evidence type="ECO:0000259" key="3">
    <source>
        <dbReference type="Pfam" id="PF03629"/>
    </source>
</evidence>
<sequence length="649" mass="71060">MRKRALLPSLVVMLLMASGFFSDRAAAQELPFVHPLFSDHMVLQRDLKTPVWGWAHPGQKVTVSVADRSGTAEADSSGRWMAWLEPLPAGGPHELTVTGPQSVTISDVLVGDVWICSGQSNMEWPLAAANDAQQEIAAAHHPKLRLFSVPKRISAEPQQTVAARWTTCTPETARGFSAVGYFFGRDLQRELEVPIGLVHASWGGTVAEAWTSAGSLRTMDDFAPVVESFQQQAAAKRSGENGFEAMMERWWKDNDPGTRENWQDGADESEEWSSMELPGNWEDRGLSNYDGVVWFQKEFSVPEQAAGKPAVVHLGPIDDRDTTWVNGHRVGGQAEWMRGRDYQIPAEYLKAGRNVISIRVLDTGGGGGLYGNPDQMSVQVEGQTSIPLAGAWKYQATTPLAKAKPTPQPLNSNPNVVTVLYNGMIAPLEPLAVKGAIWYQGESNAGRPVQYRTLLPTLIGDWREKFTSDQFTFLIVELANFMAVQTQPVESGWAMLREAQQMTAKNDPHAGIASAIDIGEANDIHPRNKQEVGRRLALSALKIAYDRDLVSRGPEFVSATFDPGQATLRFEHVGEGLMAKGGELKGFAIAGDDKQFVWGNAKIEGDTVVVSAPEVKQPTAVRYSWANNPIGTLYNRAGLPASPFRTDED</sequence>
<comment type="caution">
    <text evidence="4">The sequence shown here is derived from an EMBL/GenBank/DDBJ whole genome shotgun (WGS) entry which is preliminary data.</text>
</comment>
<dbReference type="Pfam" id="PF03629">
    <property type="entry name" value="SASA"/>
    <property type="match status" value="2"/>
</dbReference>
<proteinExistence type="predicted"/>
<dbReference type="Proteomes" id="UP000324479">
    <property type="component" value="Unassembled WGS sequence"/>
</dbReference>
<reference evidence="4 5" key="1">
    <citation type="submission" date="2019-08" db="EMBL/GenBank/DDBJ databases">
        <authorList>
            <person name="Dhanesh K."/>
            <person name="Kumar G."/>
            <person name="Sasikala C."/>
            <person name="Venkata Ramana C."/>
        </authorList>
    </citation>
    <scope>NUCLEOTIDE SEQUENCE [LARGE SCALE GENOMIC DNA]</scope>
    <source>
        <strain evidence="4 5">JC645</strain>
    </source>
</reference>
<gene>
    <name evidence="4" type="ORF">FYK55_04490</name>
</gene>
<dbReference type="InterPro" id="IPR036514">
    <property type="entry name" value="SGNH_hydro_sf"/>
</dbReference>
<feature type="domain" description="Sialate O-acetylesterase" evidence="3">
    <location>
        <begin position="421"/>
        <end position="540"/>
    </location>
</feature>
<dbReference type="GO" id="GO:0004553">
    <property type="term" value="F:hydrolase activity, hydrolyzing O-glycosyl compounds"/>
    <property type="evidence" value="ECO:0007669"/>
    <property type="project" value="InterPro"/>
</dbReference>
<feature type="chain" id="PRO_5024295823" evidence="2">
    <location>
        <begin position="28"/>
        <end position="649"/>
    </location>
</feature>
<feature type="signal peptide" evidence="2">
    <location>
        <begin position="1"/>
        <end position="27"/>
    </location>
</feature>
<dbReference type="EMBL" id="VWOX01000002">
    <property type="protein sequence ID" value="KAA5546159.1"/>
    <property type="molecule type" value="Genomic_DNA"/>
</dbReference>
<evidence type="ECO:0000256" key="1">
    <source>
        <dbReference type="ARBA" id="ARBA00022801"/>
    </source>
</evidence>
<feature type="domain" description="Sialate O-acetylesterase" evidence="3">
    <location>
        <begin position="111"/>
        <end position="214"/>
    </location>
</feature>